<keyword evidence="3" id="KW-1185">Reference proteome</keyword>
<keyword evidence="1" id="KW-0472">Membrane</keyword>
<evidence type="ECO:0000313" key="2">
    <source>
        <dbReference type="EMBL" id="MBC9208891.1"/>
    </source>
</evidence>
<dbReference type="Proteomes" id="UP000626026">
    <property type="component" value="Unassembled WGS sequence"/>
</dbReference>
<sequence>MIAALWARASGWLAAVGAVLAALAAAWWAGRRAGTTSARTRALEAEIRTRETRDAVERDVARVPDAAGQLRERWSRD</sequence>
<gene>
    <name evidence="2" type="ORF">IBL26_18740</name>
</gene>
<dbReference type="EMBL" id="JACTVA010000041">
    <property type="protein sequence ID" value="MBC9208891.1"/>
    <property type="molecule type" value="Genomic_DNA"/>
</dbReference>
<dbReference type="RefSeq" id="WP_187786041.1">
    <property type="nucleotide sequence ID" value="NZ_JACTVA010000041.1"/>
</dbReference>
<proteinExistence type="predicted"/>
<protein>
    <submittedName>
        <fullName evidence="2">Uncharacterized protein</fullName>
    </submittedName>
</protein>
<organism evidence="2 3">
    <name type="scientific">Teichococcus aerophilus</name>
    <dbReference type="NCBI Taxonomy" id="1224513"/>
    <lineage>
        <taxon>Bacteria</taxon>
        <taxon>Pseudomonadati</taxon>
        <taxon>Pseudomonadota</taxon>
        <taxon>Alphaproteobacteria</taxon>
        <taxon>Acetobacterales</taxon>
        <taxon>Roseomonadaceae</taxon>
        <taxon>Roseomonas</taxon>
    </lineage>
</organism>
<feature type="transmembrane region" description="Helical" evidence="1">
    <location>
        <begin position="12"/>
        <end position="30"/>
    </location>
</feature>
<keyword evidence="1" id="KW-0812">Transmembrane</keyword>
<comment type="caution">
    <text evidence="2">The sequence shown here is derived from an EMBL/GenBank/DDBJ whole genome shotgun (WGS) entry which is preliminary data.</text>
</comment>
<evidence type="ECO:0000313" key="3">
    <source>
        <dbReference type="Proteomes" id="UP000626026"/>
    </source>
</evidence>
<evidence type="ECO:0000256" key="1">
    <source>
        <dbReference type="SAM" id="Phobius"/>
    </source>
</evidence>
<name>A0ABR7RRB4_9PROT</name>
<accession>A0ABR7RRB4</accession>
<reference evidence="2 3" key="1">
    <citation type="journal article" date="2013" name="Int. J. Syst. Evol. Microbiol.">
        <title>Roseomonas aerophila sp. nov., isolated from air.</title>
        <authorList>
            <person name="Kim S.J."/>
            <person name="Weon H.Y."/>
            <person name="Ahn J.H."/>
            <person name="Hong S.B."/>
            <person name="Seok S.J."/>
            <person name="Whang K.S."/>
            <person name="Kwon S.W."/>
        </authorList>
    </citation>
    <scope>NUCLEOTIDE SEQUENCE [LARGE SCALE GENOMIC DNA]</scope>
    <source>
        <strain evidence="2 3">NBRC 108923</strain>
    </source>
</reference>
<keyword evidence="1" id="KW-1133">Transmembrane helix</keyword>